<feature type="non-terminal residue" evidence="1">
    <location>
        <position position="1"/>
    </location>
</feature>
<sequence length="40" mass="3975">VFGGIGSCDFSWLVSVDVARDGLTCGSGFSGDFGSKSLGS</sequence>
<accession>A0A392TZ52</accession>
<evidence type="ECO:0000313" key="2">
    <source>
        <dbReference type="Proteomes" id="UP000265520"/>
    </source>
</evidence>
<protein>
    <submittedName>
        <fullName evidence="1">Uncharacterized protein</fullName>
    </submittedName>
</protein>
<organism evidence="1 2">
    <name type="scientific">Trifolium medium</name>
    <dbReference type="NCBI Taxonomy" id="97028"/>
    <lineage>
        <taxon>Eukaryota</taxon>
        <taxon>Viridiplantae</taxon>
        <taxon>Streptophyta</taxon>
        <taxon>Embryophyta</taxon>
        <taxon>Tracheophyta</taxon>
        <taxon>Spermatophyta</taxon>
        <taxon>Magnoliopsida</taxon>
        <taxon>eudicotyledons</taxon>
        <taxon>Gunneridae</taxon>
        <taxon>Pentapetalae</taxon>
        <taxon>rosids</taxon>
        <taxon>fabids</taxon>
        <taxon>Fabales</taxon>
        <taxon>Fabaceae</taxon>
        <taxon>Papilionoideae</taxon>
        <taxon>50 kb inversion clade</taxon>
        <taxon>NPAAA clade</taxon>
        <taxon>Hologalegina</taxon>
        <taxon>IRL clade</taxon>
        <taxon>Trifolieae</taxon>
        <taxon>Trifolium</taxon>
    </lineage>
</organism>
<dbReference type="EMBL" id="LXQA010669765">
    <property type="protein sequence ID" value="MCI65115.1"/>
    <property type="molecule type" value="Genomic_DNA"/>
</dbReference>
<comment type="caution">
    <text evidence="1">The sequence shown here is derived from an EMBL/GenBank/DDBJ whole genome shotgun (WGS) entry which is preliminary data.</text>
</comment>
<dbReference type="Proteomes" id="UP000265520">
    <property type="component" value="Unassembled WGS sequence"/>
</dbReference>
<name>A0A392TZ52_9FABA</name>
<reference evidence="1 2" key="1">
    <citation type="journal article" date="2018" name="Front. Plant Sci.">
        <title>Red Clover (Trifolium pratense) and Zigzag Clover (T. medium) - A Picture of Genomic Similarities and Differences.</title>
        <authorList>
            <person name="Dluhosova J."/>
            <person name="Istvanek J."/>
            <person name="Nedelnik J."/>
            <person name="Repkova J."/>
        </authorList>
    </citation>
    <scope>NUCLEOTIDE SEQUENCE [LARGE SCALE GENOMIC DNA]</scope>
    <source>
        <strain evidence="2">cv. 10/8</strain>
        <tissue evidence="1">Leaf</tissue>
    </source>
</reference>
<dbReference type="AlphaFoldDB" id="A0A392TZ52"/>
<keyword evidence="2" id="KW-1185">Reference proteome</keyword>
<evidence type="ECO:0000313" key="1">
    <source>
        <dbReference type="EMBL" id="MCI65115.1"/>
    </source>
</evidence>
<proteinExistence type="predicted"/>